<accession>A0A3B0RQZ6</accession>
<name>A0A3B0RQZ6_9ZZZZ</name>
<gene>
    <name evidence="1" type="ORF">MNBD_BACTEROID02-611</name>
</gene>
<reference evidence="1" key="1">
    <citation type="submission" date="2018-06" db="EMBL/GenBank/DDBJ databases">
        <authorList>
            <person name="Zhirakovskaya E."/>
        </authorList>
    </citation>
    <scope>NUCLEOTIDE SEQUENCE</scope>
</reference>
<evidence type="ECO:0000313" key="1">
    <source>
        <dbReference type="EMBL" id="VAV86015.1"/>
    </source>
</evidence>
<organism evidence="1">
    <name type="scientific">hydrothermal vent metagenome</name>
    <dbReference type="NCBI Taxonomy" id="652676"/>
    <lineage>
        <taxon>unclassified sequences</taxon>
        <taxon>metagenomes</taxon>
        <taxon>ecological metagenomes</taxon>
    </lineage>
</organism>
<keyword evidence="1" id="KW-0326">Glycosidase</keyword>
<keyword evidence="1" id="KW-0378">Hydrolase</keyword>
<dbReference type="GO" id="GO:0004556">
    <property type="term" value="F:alpha-amylase activity"/>
    <property type="evidence" value="ECO:0007669"/>
    <property type="project" value="UniProtKB-EC"/>
</dbReference>
<dbReference type="EC" id="3.2.1.1" evidence="1"/>
<sequence>MKRIIVNVFVFLFVFSCAQNSTKETASVNHETPFLWQSATIYFLLTDRFNNGDTSNDINFDRTKKTG</sequence>
<dbReference type="PROSITE" id="PS51257">
    <property type="entry name" value="PROKAR_LIPOPROTEIN"/>
    <property type="match status" value="1"/>
</dbReference>
<dbReference type="EMBL" id="UOEB01000274">
    <property type="protein sequence ID" value="VAV86015.1"/>
    <property type="molecule type" value="Genomic_DNA"/>
</dbReference>
<proteinExistence type="predicted"/>
<dbReference type="AlphaFoldDB" id="A0A3B0RQZ6"/>
<feature type="non-terminal residue" evidence="1">
    <location>
        <position position="67"/>
    </location>
</feature>
<protein>
    <submittedName>
        <fullName evidence="1">Periplasmic alpha-amylase</fullName>
        <ecNumber evidence="1">3.2.1.1</ecNumber>
    </submittedName>
</protein>
<dbReference type="Gene3D" id="3.20.20.80">
    <property type="entry name" value="Glycosidases"/>
    <property type="match status" value="1"/>
</dbReference>